<comment type="caution">
    <text evidence="1">The sequence shown here is derived from an EMBL/GenBank/DDBJ whole genome shotgun (WGS) entry which is preliminary data.</text>
</comment>
<keyword evidence="2" id="KW-1185">Reference proteome</keyword>
<name>A0A371FSX2_MUCPR</name>
<protein>
    <submittedName>
        <fullName evidence="1">Uncharacterized protein</fullName>
    </submittedName>
</protein>
<dbReference type="EMBL" id="QJKJ01007924">
    <property type="protein sequence ID" value="RDX81449.1"/>
    <property type="molecule type" value="Genomic_DNA"/>
</dbReference>
<evidence type="ECO:0000313" key="1">
    <source>
        <dbReference type="EMBL" id="RDX81449.1"/>
    </source>
</evidence>
<sequence>MWQLSWLGDKVATELGCLRGWCNWLLDRRVRWDQFGLVKCGNYMIASVLIDNGSSLNVMPKTTLDKLYSPSAILRNSLVAIKAFDDSKREVMGEITLSIRIGPTTFDITF</sequence>
<accession>A0A371FSX2</accession>
<proteinExistence type="predicted"/>
<feature type="non-terminal residue" evidence="1">
    <location>
        <position position="1"/>
    </location>
</feature>
<dbReference type="AlphaFoldDB" id="A0A371FSX2"/>
<reference evidence="1" key="1">
    <citation type="submission" date="2018-05" db="EMBL/GenBank/DDBJ databases">
        <title>Draft genome of Mucuna pruriens seed.</title>
        <authorList>
            <person name="Nnadi N.E."/>
            <person name="Vos R."/>
            <person name="Hasami M.H."/>
            <person name="Devisetty U.K."/>
            <person name="Aguiy J.C."/>
        </authorList>
    </citation>
    <scope>NUCLEOTIDE SEQUENCE [LARGE SCALE GENOMIC DNA]</scope>
    <source>
        <strain evidence="1">JCA_2017</strain>
    </source>
</reference>
<evidence type="ECO:0000313" key="2">
    <source>
        <dbReference type="Proteomes" id="UP000257109"/>
    </source>
</evidence>
<gene>
    <name evidence="1" type="ORF">CR513_37867</name>
</gene>
<dbReference type="Proteomes" id="UP000257109">
    <property type="component" value="Unassembled WGS sequence"/>
</dbReference>
<organism evidence="1 2">
    <name type="scientific">Mucuna pruriens</name>
    <name type="common">Velvet bean</name>
    <name type="synonym">Dolichos pruriens</name>
    <dbReference type="NCBI Taxonomy" id="157652"/>
    <lineage>
        <taxon>Eukaryota</taxon>
        <taxon>Viridiplantae</taxon>
        <taxon>Streptophyta</taxon>
        <taxon>Embryophyta</taxon>
        <taxon>Tracheophyta</taxon>
        <taxon>Spermatophyta</taxon>
        <taxon>Magnoliopsida</taxon>
        <taxon>eudicotyledons</taxon>
        <taxon>Gunneridae</taxon>
        <taxon>Pentapetalae</taxon>
        <taxon>rosids</taxon>
        <taxon>fabids</taxon>
        <taxon>Fabales</taxon>
        <taxon>Fabaceae</taxon>
        <taxon>Papilionoideae</taxon>
        <taxon>50 kb inversion clade</taxon>
        <taxon>NPAAA clade</taxon>
        <taxon>indigoferoid/millettioid clade</taxon>
        <taxon>Phaseoleae</taxon>
        <taxon>Mucuna</taxon>
    </lineage>
</organism>
<dbReference type="OrthoDB" id="5430981at2759"/>